<feature type="transmembrane region" description="Helical" evidence="1">
    <location>
        <begin position="12"/>
        <end position="32"/>
    </location>
</feature>
<dbReference type="AlphaFoldDB" id="J4IAL8"/>
<name>J4IAL8_9APHY</name>
<dbReference type="EMBL" id="HE797102">
    <property type="protein sequence ID" value="CCM03136.1"/>
    <property type="molecule type" value="Genomic_DNA"/>
</dbReference>
<gene>
    <name evidence="2" type="ORF">FIBRA_05257</name>
</gene>
<sequence>MAQAALVYGTPSMAAVAGSFFVFQVWSTFYTFPEPVFWIKLPRVVQLIAILSPPYVILVLFVCGAGLILVDAPSTANAENGIYCVIDVEDFQRLMTPAFCAAVLVVITVMQVAIAVKGYRGWRHIKNVFPEAEVSRLNVGSYLRVSDDLYMCDSLS</sequence>
<organism evidence="2 3">
    <name type="scientific">Fibroporia radiculosa</name>
    <dbReference type="NCBI Taxonomy" id="599839"/>
    <lineage>
        <taxon>Eukaryota</taxon>
        <taxon>Fungi</taxon>
        <taxon>Dikarya</taxon>
        <taxon>Basidiomycota</taxon>
        <taxon>Agaricomycotina</taxon>
        <taxon>Agaricomycetes</taxon>
        <taxon>Polyporales</taxon>
        <taxon>Fibroporiaceae</taxon>
        <taxon>Fibroporia</taxon>
    </lineage>
</organism>
<protein>
    <submittedName>
        <fullName evidence="2">Uncharacterized protein</fullName>
    </submittedName>
</protein>
<reference evidence="2 3" key="1">
    <citation type="journal article" date="2012" name="Appl. Environ. Microbiol.">
        <title>Short-read sequencing for genomic analysis of the brown rot fungus Fibroporia radiculosa.</title>
        <authorList>
            <person name="Tang J.D."/>
            <person name="Perkins A.D."/>
            <person name="Sonstegard T.S."/>
            <person name="Schroeder S.G."/>
            <person name="Burgess S.C."/>
            <person name="Diehl S.V."/>
        </authorList>
    </citation>
    <scope>NUCLEOTIDE SEQUENCE [LARGE SCALE GENOMIC DNA]</scope>
    <source>
        <strain evidence="2 3">TFFH 294</strain>
    </source>
</reference>
<accession>J4IAL8</accession>
<keyword evidence="3" id="KW-1185">Reference proteome</keyword>
<evidence type="ECO:0000313" key="2">
    <source>
        <dbReference type="EMBL" id="CCM03136.1"/>
    </source>
</evidence>
<dbReference type="STRING" id="599839.J4IAL8"/>
<evidence type="ECO:0000313" key="3">
    <source>
        <dbReference type="Proteomes" id="UP000006352"/>
    </source>
</evidence>
<dbReference type="Proteomes" id="UP000006352">
    <property type="component" value="Unassembled WGS sequence"/>
</dbReference>
<dbReference type="InParanoid" id="J4IAL8"/>
<keyword evidence="1" id="KW-0812">Transmembrane</keyword>
<keyword evidence="1" id="KW-0472">Membrane</keyword>
<dbReference type="OrthoDB" id="3046318at2759"/>
<dbReference type="HOGENOM" id="CLU_1686599_0_0_1"/>
<evidence type="ECO:0000256" key="1">
    <source>
        <dbReference type="SAM" id="Phobius"/>
    </source>
</evidence>
<dbReference type="GeneID" id="24098047"/>
<keyword evidence="1" id="KW-1133">Transmembrane helix</keyword>
<proteinExistence type="predicted"/>
<feature type="transmembrane region" description="Helical" evidence="1">
    <location>
        <begin position="95"/>
        <end position="116"/>
    </location>
</feature>
<feature type="transmembrane region" description="Helical" evidence="1">
    <location>
        <begin position="44"/>
        <end position="70"/>
    </location>
</feature>
<dbReference type="RefSeq" id="XP_012182419.1">
    <property type="nucleotide sequence ID" value="XM_012327029.1"/>
</dbReference>